<sequence>MAFELVIDNQSDTVYRPAQLSFVATVDGTTTDQVIDTTQGYSGVMGTDDEVLPSQTLRFSVAFGVHEQPCAVRVAVRPESAAASAIPIFDGTI</sequence>
<dbReference type="AlphaFoldDB" id="A0A4R7VRX3"/>
<organism evidence="1 2">
    <name type="scientific">Actinophytocola oryzae</name>
    <dbReference type="NCBI Taxonomy" id="502181"/>
    <lineage>
        <taxon>Bacteria</taxon>
        <taxon>Bacillati</taxon>
        <taxon>Actinomycetota</taxon>
        <taxon>Actinomycetes</taxon>
        <taxon>Pseudonocardiales</taxon>
        <taxon>Pseudonocardiaceae</taxon>
    </lineage>
</organism>
<name>A0A4R7VRX3_9PSEU</name>
<proteinExistence type="predicted"/>
<dbReference type="EMBL" id="SOCP01000005">
    <property type="protein sequence ID" value="TDV52215.1"/>
    <property type="molecule type" value="Genomic_DNA"/>
</dbReference>
<dbReference type="Proteomes" id="UP000294927">
    <property type="component" value="Unassembled WGS sequence"/>
</dbReference>
<evidence type="ECO:0000313" key="1">
    <source>
        <dbReference type="EMBL" id="TDV52215.1"/>
    </source>
</evidence>
<keyword evidence="2" id="KW-1185">Reference proteome</keyword>
<evidence type="ECO:0008006" key="3">
    <source>
        <dbReference type="Google" id="ProtNLM"/>
    </source>
</evidence>
<accession>A0A4R7VRX3</accession>
<evidence type="ECO:0000313" key="2">
    <source>
        <dbReference type="Proteomes" id="UP000294927"/>
    </source>
</evidence>
<gene>
    <name evidence="1" type="ORF">CLV71_105347</name>
</gene>
<reference evidence="1 2" key="1">
    <citation type="submission" date="2019-03" db="EMBL/GenBank/DDBJ databases">
        <title>Genomic Encyclopedia of Archaeal and Bacterial Type Strains, Phase II (KMG-II): from individual species to whole genera.</title>
        <authorList>
            <person name="Goeker M."/>
        </authorList>
    </citation>
    <scope>NUCLEOTIDE SEQUENCE [LARGE SCALE GENOMIC DNA]</scope>
    <source>
        <strain evidence="1 2">DSM 45499</strain>
    </source>
</reference>
<comment type="caution">
    <text evidence="1">The sequence shown here is derived from an EMBL/GenBank/DDBJ whole genome shotgun (WGS) entry which is preliminary data.</text>
</comment>
<protein>
    <recommendedName>
        <fullName evidence="3">DUF4352 domain-containing protein</fullName>
    </recommendedName>
</protein>